<organism evidence="3 4">
    <name type="scientific">Lobosporangium transversale</name>
    <dbReference type="NCBI Taxonomy" id="64571"/>
    <lineage>
        <taxon>Eukaryota</taxon>
        <taxon>Fungi</taxon>
        <taxon>Fungi incertae sedis</taxon>
        <taxon>Mucoromycota</taxon>
        <taxon>Mortierellomycotina</taxon>
        <taxon>Mortierellomycetes</taxon>
        <taxon>Mortierellales</taxon>
        <taxon>Mortierellaceae</taxon>
        <taxon>Lobosporangium</taxon>
    </lineage>
</organism>
<comment type="caution">
    <text evidence="3">The sequence shown here is derived from an EMBL/GenBank/DDBJ whole genome shotgun (WGS) entry which is preliminary data.</text>
</comment>
<feature type="compositionally biased region" description="Polar residues" evidence="1">
    <location>
        <begin position="1"/>
        <end position="13"/>
    </location>
</feature>
<dbReference type="EMBL" id="MCFF01000022">
    <property type="protein sequence ID" value="ORZ13919.1"/>
    <property type="molecule type" value="Genomic_DNA"/>
</dbReference>
<proteinExistence type="predicted"/>
<dbReference type="AlphaFoldDB" id="A0A1Y2GQ09"/>
<gene>
    <name evidence="3" type="ORF">BCR41DRAFT_355182</name>
</gene>
<evidence type="ECO:0000313" key="3">
    <source>
        <dbReference type="EMBL" id="ORZ13919.1"/>
    </source>
</evidence>
<feature type="compositionally biased region" description="Basic and acidic residues" evidence="1">
    <location>
        <begin position="14"/>
        <end position="32"/>
    </location>
</feature>
<dbReference type="FunCoup" id="A0A1Y2GQ09">
    <property type="interactions" value="171"/>
</dbReference>
<keyword evidence="4" id="KW-1185">Reference proteome</keyword>
<dbReference type="InParanoid" id="A0A1Y2GQ09"/>
<dbReference type="InterPro" id="IPR036348">
    <property type="entry name" value="WIBG_N_sf"/>
</dbReference>
<dbReference type="InterPro" id="IPR039333">
    <property type="entry name" value="PYM1"/>
</dbReference>
<dbReference type="GO" id="GO:0005737">
    <property type="term" value="C:cytoplasm"/>
    <property type="evidence" value="ECO:0007669"/>
    <property type="project" value="TreeGrafter"/>
</dbReference>
<dbReference type="Proteomes" id="UP000193648">
    <property type="component" value="Unassembled WGS sequence"/>
</dbReference>
<feature type="region of interest" description="Disordered" evidence="1">
    <location>
        <begin position="1"/>
        <end position="144"/>
    </location>
</feature>
<sequence>MPTTPTQSLSGIQQKDDARVIPMSRRADGSVRKERRVRPGYVPPEDVAKYSNRVLDAARPSAAPNSSLSSSSPLTTISPAAETPKSKSQLKNEKRKAKRKEEQSSPISASNVSVSDSLSASPPKQAGADQIATEATTTSNSTVHVVGVTTTTESSVSMDPEKKLRALNKKLRQAEQLKERMDKGETMLPEQLEKVSKMDELQAQIAELSI</sequence>
<dbReference type="SUPFAM" id="SSF101931">
    <property type="entry name" value="Pym (Within the bgcn gene intron protein, WIBG), N-terminal domain"/>
    <property type="match status" value="1"/>
</dbReference>
<dbReference type="GO" id="GO:0003723">
    <property type="term" value="F:RNA binding"/>
    <property type="evidence" value="ECO:0007669"/>
    <property type="project" value="TreeGrafter"/>
</dbReference>
<dbReference type="PANTHER" id="PTHR22959:SF0">
    <property type="entry name" value="PARTNER OF Y14 AND MAGO"/>
    <property type="match status" value="1"/>
</dbReference>
<feature type="compositionally biased region" description="Low complexity" evidence="1">
    <location>
        <begin position="57"/>
        <end position="81"/>
    </location>
</feature>
<dbReference type="GO" id="GO:0035145">
    <property type="term" value="C:exon-exon junction complex"/>
    <property type="evidence" value="ECO:0007669"/>
    <property type="project" value="TreeGrafter"/>
</dbReference>
<dbReference type="OrthoDB" id="21625at2759"/>
<reference evidence="3 4" key="1">
    <citation type="submission" date="2016-07" db="EMBL/GenBank/DDBJ databases">
        <title>Pervasive Adenine N6-methylation of Active Genes in Fungi.</title>
        <authorList>
            <consortium name="DOE Joint Genome Institute"/>
            <person name="Mondo S.J."/>
            <person name="Dannebaum R.O."/>
            <person name="Kuo R.C."/>
            <person name="Labutti K."/>
            <person name="Haridas S."/>
            <person name="Kuo A."/>
            <person name="Salamov A."/>
            <person name="Ahrendt S.R."/>
            <person name="Lipzen A."/>
            <person name="Sullivan W."/>
            <person name="Andreopoulos W.B."/>
            <person name="Clum A."/>
            <person name="Lindquist E."/>
            <person name="Daum C."/>
            <person name="Ramamoorthy G.K."/>
            <person name="Gryganskyi A."/>
            <person name="Culley D."/>
            <person name="Magnuson J.K."/>
            <person name="James T.Y."/>
            <person name="O'Malley M.A."/>
            <person name="Stajich J.E."/>
            <person name="Spatafora J.W."/>
            <person name="Visel A."/>
            <person name="Grigoriev I.V."/>
        </authorList>
    </citation>
    <scope>NUCLEOTIDE SEQUENCE [LARGE SCALE GENOMIC DNA]</scope>
    <source>
        <strain evidence="3 4">NRRL 3116</strain>
    </source>
</reference>
<feature type="domain" description="WIBG Mago-binding" evidence="2">
    <location>
        <begin position="17"/>
        <end position="43"/>
    </location>
</feature>
<dbReference type="STRING" id="64571.A0A1Y2GQ09"/>
<accession>A0A1Y2GQ09</accession>
<feature type="compositionally biased region" description="Low complexity" evidence="1">
    <location>
        <begin position="104"/>
        <end position="123"/>
    </location>
</feature>
<dbReference type="Pfam" id="PF09282">
    <property type="entry name" value="Mago-bind"/>
    <property type="match status" value="1"/>
</dbReference>
<evidence type="ECO:0000313" key="4">
    <source>
        <dbReference type="Proteomes" id="UP000193648"/>
    </source>
</evidence>
<dbReference type="GO" id="GO:1903259">
    <property type="term" value="P:exon-exon junction complex disassembly"/>
    <property type="evidence" value="ECO:0007669"/>
    <property type="project" value="InterPro"/>
</dbReference>
<evidence type="ECO:0000259" key="2">
    <source>
        <dbReference type="SMART" id="SM01273"/>
    </source>
</evidence>
<protein>
    <recommendedName>
        <fullName evidence="2">WIBG Mago-binding domain-containing protein</fullName>
    </recommendedName>
</protein>
<dbReference type="GeneID" id="33566308"/>
<evidence type="ECO:0000256" key="1">
    <source>
        <dbReference type="SAM" id="MobiDB-lite"/>
    </source>
</evidence>
<dbReference type="SMART" id="SM01273">
    <property type="entry name" value="Mago-bind"/>
    <property type="match status" value="1"/>
</dbReference>
<name>A0A1Y2GQ09_9FUNG</name>
<dbReference type="PANTHER" id="PTHR22959">
    <property type="entry name" value="PYM PROTEIN"/>
    <property type="match status" value="1"/>
</dbReference>
<dbReference type="RefSeq" id="XP_021880703.1">
    <property type="nucleotide sequence ID" value="XM_022024464.1"/>
</dbReference>
<dbReference type="InterPro" id="IPR015362">
    <property type="entry name" value="WIBG_mago-bd"/>
</dbReference>